<evidence type="ECO:0000313" key="2">
    <source>
        <dbReference type="Proteomes" id="UP000373149"/>
    </source>
</evidence>
<name>A0A5N8X399_9ACTN</name>
<reference evidence="1 2" key="1">
    <citation type="submission" date="2019-09" db="EMBL/GenBank/DDBJ databases">
        <authorList>
            <person name="Duangmal K."/>
            <person name="Teo W.F.A."/>
            <person name="Lipun K."/>
        </authorList>
    </citation>
    <scope>NUCLEOTIDE SEQUENCE [LARGE SCALE GENOMIC DNA]</scope>
    <source>
        <strain evidence="1 2">K1PN6</strain>
    </source>
</reference>
<comment type="caution">
    <text evidence="1">The sequence shown here is derived from an EMBL/GenBank/DDBJ whole genome shotgun (WGS) entry which is preliminary data.</text>
</comment>
<organism evidence="1 2">
    <name type="scientific">Streptomyces acidicola</name>
    <dbReference type="NCBI Taxonomy" id="2596892"/>
    <lineage>
        <taxon>Bacteria</taxon>
        <taxon>Bacillati</taxon>
        <taxon>Actinomycetota</taxon>
        <taxon>Actinomycetes</taxon>
        <taxon>Kitasatosporales</taxon>
        <taxon>Streptomycetaceae</taxon>
        <taxon>Streptomyces</taxon>
    </lineage>
</organism>
<sequence length="114" mass="12220">MTLEQSEPVIGADGVITIDAVQSPETAAAAATGGWWAFFRAHRIFNLRVNIPGAVPGNLVWASLTECAPGSNIPFLGSATMHTYNVVPGDGFVLIRGEIDWDEDLLTRVSLYFG</sequence>
<dbReference type="AlphaFoldDB" id="A0A5N8X399"/>
<protein>
    <submittedName>
        <fullName evidence="1">Uncharacterized protein</fullName>
    </submittedName>
</protein>
<keyword evidence="2" id="KW-1185">Reference proteome</keyword>
<dbReference type="Proteomes" id="UP000373149">
    <property type="component" value="Unassembled WGS sequence"/>
</dbReference>
<dbReference type="RefSeq" id="WP_152867600.1">
    <property type="nucleotide sequence ID" value="NZ_VMNX01000196.1"/>
</dbReference>
<evidence type="ECO:0000313" key="1">
    <source>
        <dbReference type="EMBL" id="MPY53484.1"/>
    </source>
</evidence>
<dbReference type="EMBL" id="VMNX01000196">
    <property type="protein sequence ID" value="MPY53484.1"/>
    <property type="molecule type" value="Genomic_DNA"/>
</dbReference>
<gene>
    <name evidence="1" type="ORF">FPZ41_34930</name>
</gene>
<proteinExistence type="predicted"/>
<accession>A0A5N8X399</accession>